<dbReference type="Pfam" id="PF04345">
    <property type="entry name" value="Chor_lyase"/>
    <property type="match status" value="1"/>
</dbReference>
<comment type="subcellular location">
    <subcellularLocation>
        <location evidence="4">Cytoplasm</location>
    </subcellularLocation>
</comment>
<dbReference type="GO" id="GO:0006744">
    <property type="term" value="P:ubiquinone biosynthetic process"/>
    <property type="evidence" value="ECO:0007669"/>
    <property type="project" value="UniProtKB-UniRule"/>
</dbReference>
<dbReference type="EMBL" id="CACVAT010000142">
    <property type="protein sequence ID" value="CAA6809951.1"/>
    <property type="molecule type" value="Genomic_DNA"/>
</dbReference>
<dbReference type="InterPro" id="IPR028978">
    <property type="entry name" value="Chorismate_lyase_/UTRA_dom_sf"/>
</dbReference>
<keyword evidence="4 5" id="KW-0670">Pyruvate</keyword>
<keyword evidence="3 4" id="KW-0456">Lyase</keyword>
<feature type="binding site" evidence="4">
    <location>
        <position position="75"/>
    </location>
    <ligand>
        <name>substrate</name>
    </ligand>
</feature>
<comment type="similarity">
    <text evidence="4">Belongs to the UbiC family.</text>
</comment>
<dbReference type="GO" id="GO:0005829">
    <property type="term" value="C:cytosol"/>
    <property type="evidence" value="ECO:0007669"/>
    <property type="project" value="TreeGrafter"/>
</dbReference>
<gene>
    <name evidence="4" type="primary">ubiC</name>
    <name evidence="5" type="ORF">HELGO_WM32344</name>
</gene>
<accession>A0A6S6SRZ3</accession>
<name>A0A6S6SRZ3_9GAMM</name>
<evidence type="ECO:0000256" key="3">
    <source>
        <dbReference type="ARBA" id="ARBA00023239"/>
    </source>
</evidence>
<dbReference type="PANTHER" id="PTHR38683:SF1">
    <property type="entry name" value="CHORISMATE PYRUVATE-LYASE"/>
    <property type="match status" value="1"/>
</dbReference>
<evidence type="ECO:0000256" key="2">
    <source>
        <dbReference type="ARBA" id="ARBA00022688"/>
    </source>
</evidence>
<organism evidence="5">
    <name type="scientific">uncultured Thiotrichaceae bacterium</name>
    <dbReference type="NCBI Taxonomy" id="298394"/>
    <lineage>
        <taxon>Bacteria</taxon>
        <taxon>Pseudomonadati</taxon>
        <taxon>Pseudomonadota</taxon>
        <taxon>Gammaproteobacteria</taxon>
        <taxon>Thiotrichales</taxon>
        <taxon>Thiotrichaceae</taxon>
        <taxon>environmental samples</taxon>
    </lineage>
</organism>
<dbReference type="Gene3D" id="3.40.1410.10">
    <property type="entry name" value="Chorismate lyase-like"/>
    <property type="match status" value="1"/>
</dbReference>
<evidence type="ECO:0000256" key="4">
    <source>
        <dbReference type="HAMAP-Rule" id="MF_01632"/>
    </source>
</evidence>
<evidence type="ECO:0000313" key="5">
    <source>
        <dbReference type="EMBL" id="CAA6809951.1"/>
    </source>
</evidence>
<keyword evidence="1 4" id="KW-0963">Cytoplasm</keyword>
<keyword evidence="2 4" id="KW-0831">Ubiquinone biosynthesis</keyword>
<dbReference type="PANTHER" id="PTHR38683">
    <property type="entry name" value="CHORISMATE PYRUVATE-LYASE"/>
    <property type="match status" value="1"/>
</dbReference>
<comment type="catalytic activity">
    <reaction evidence="4">
        <text>chorismate = 4-hydroxybenzoate + pyruvate</text>
        <dbReference type="Rhea" id="RHEA:16505"/>
        <dbReference type="ChEBI" id="CHEBI:15361"/>
        <dbReference type="ChEBI" id="CHEBI:17879"/>
        <dbReference type="ChEBI" id="CHEBI:29748"/>
        <dbReference type="EC" id="4.1.3.40"/>
    </reaction>
</comment>
<feature type="binding site" evidence="4">
    <location>
        <position position="169"/>
    </location>
    <ligand>
        <name>substrate</name>
    </ligand>
</feature>
<evidence type="ECO:0000256" key="1">
    <source>
        <dbReference type="ARBA" id="ARBA00022490"/>
    </source>
</evidence>
<dbReference type="AlphaFoldDB" id="A0A6S6SRZ3"/>
<reference evidence="5" key="1">
    <citation type="submission" date="2020-01" db="EMBL/GenBank/DDBJ databases">
        <authorList>
            <person name="Meier V. D."/>
            <person name="Meier V D."/>
        </authorList>
    </citation>
    <scope>NUCLEOTIDE SEQUENCE</scope>
    <source>
        <strain evidence="5">HLG_WM_MAG_09</strain>
    </source>
</reference>
<dbReference type="InterPro" id="IPR007440">
    <property type="entry name" value="Chorismate--pyruvate_lyase"/>
</dbReference>
<comment type="pathway">
    <text evidence="4">Cofactor biosynthesis; ubiquinone biosynthesis.</text>
</comment>
<dbReference type="EC" id="4.1.3.40" evidence="4"/>
<comment type="caution">
    <text evidence="4">Lacks conserved residue(s) required for the propagation of feature annotation.</text>
</comment>
<comment type="function">
    <text evidence="4">Removes the pyruvyl group from chorismate, with concomitant aromatization of the ring, to provide 4-hydroxybenzoate (4HB) for the ubiquinone pathway.</text>
</comment>
<dbReference type="GO" id="GO:0008813">
    <property type="term" value="F:chorismate lyase activity"/>
    <property type="evidence" value="ECO:0007669"/>
    <property type="project" value="UniProtKB-UniRule"/>
</dbReference>
<dbReference type="SUPFAM" id="SSF64288">
    <property type="entry name" value="Chorismate lyase-like"/>
    <property type="match status" value="1"/>
</dbReference>
<sequence length="181" mass="20745">MNSLFGNHWHTQEEQQETDHWVNYWLQDQGSLTKSIQQVCSQAFNVKVLIHHFITAPDCALESMQLAKNDRVLHREVVLCDGNETLVFACSLLPEKALQGRFEALYDMGSRPLGHWLFKEPALKRANMQFTQLQGNNPLFERLDGHENKTITGRKTLFTGAESPFLVSEFFLPGLKNRANT</sequence>
<proteinExistence type="inferred from homology"/>
<dbReference type="HAMAP" id="MF_01632">
    <property type="entry name" value="UbiC"/>
    <property type="match status" value="1"/>
</dbReference>
<dbReference type="GO" id="GO:0042866">
    <property type="term" value="P:pyruvate biosynthetic process"/>
    <property type="evidence" value="ECO:0007669"/>
    <property type="project" value="UniProtKB-UniRule"/>
</dbReference>
<protein>
    <recommendedName>
        <fullName evidence="4">Probable chorismate pyruvate-lyase</fullName>
        <shortName evidence="4">CL</shortName>
        <shortName evidence="4">CPL</shortName>
        <ecNumber evidence="4">4.1.3.40</ecNumber>
    </recommendedName>
</protein>
<dbReference type="UniPathway" id="UPA00232"/>
<feature type="binding site" evidence="4">
    <location>
        <position position="113"/>
    </location>
    <ligand>
        <name>substrate</name>
    </ligand>
</feature>